<feature type="domain" description="DNA polymerase delta/zeta catalytic subunit N-terminal" evidence="24">
    <location>
        <begin position="91"/>
        <end position="166"/>
    </location>
</feature>
<dbReference type="EMBL" id="UIVS01000001">
    <property type="protein sequence ID" value="SVP90183.1"/>
    <property type="molecule type" value="Genomic_DNA"/>
</dbReference>
<keyword evidence="11" id="KW-0378">Hydrolase</keyword>
<evidence type="ECO:0000256" key="20">
    <source>
        <dbReference type="RuleBase" id="RU000442"/>
    </source>
</evidence>
<dbReference type="PANTHER" id="PTHR10322">
    <property type="entry name" value="DNA POLYMERASE CATALYTIC SUBUNIT"/>
    <property type="match status" value="1"/>
</dbReference>
<keyword evidence="7 20" id="KW-0235">DNA replication</keyword>
<dbReference type="Pfam" id="PF24055">
    <property type="entry name" value="POL3_N"/>
    <property type="match status" value="1"/>
</dbReference>
<evidence type="ECO:0000256" key="17">
    <source>
        <dbReference type="ARBA" id="ARBA00023125"/>
    </source>
</evidence>
<keyword evidence="16 20" id="KW-0411">Iron-sulfur</keyword>
<dbReference type="GO" id="GO:0008270">
    <property type="term" value="F:zinc ion binding"/>
    <property type="evidence" value="ECO:0007669"/>
    <property type="project" value="UniProtKB-KW"/>
</dbReference>
<dbReference type="Gene3D" id="3.30.342.10">
    <property type="entry name" value="DNA Polymerase, chain B, domain 1"/>
    <property type="match status" value="1"/>
</dbReference>
<keyword evidence="9 20" id="KW-0479">Metal-binding</keyword>
<comment type="cofactor">
    <cofactor evidence="1 20">
        <name>[4Fe-4S] cluster</name>
        <dbReference type="ChEBI" id="CHEBI:49883"/>
    </cofactor>
</comment>
<proteinExistence type="inferred from homology"/>
<dbReference type="GO" id="GO:0008296">
    <property type="term" value="F:3'-5'-DNA exonuclease activity"/>
    <property type="evidence" value="ECO:0007669"/>
    <property type="project" value="TreeGrafter"/>
</dbReference>
<dbReference type="Gene3D" id="3.30.420.10">
    <property type="entry name" value="Ribonuclease H-like superfamily/Ribonuclease H"/>
    <property type="match status" value="1"/>
</dbReference>
<dbReference type="Gene3D" id="1.10.132.60">
    <property type="entry name" value="DNA polymerase family B, C-terminal domain"/>
    <property type="match status" value="1"/>
</dbReference>
<evidence type="ECO:0000256" key="6">
    <source>
        <dbReference type="ARBA" id="ARBA00022695"/>
    </source>
</evidence>
<comment type="subcellular location">
    <subcellularLocation>
        <location evidence="2 20">Nucleus</location>
    </subcellularLocation>
</comment>
<keyword evidence="10 20" id="KW-0863">Zinc-finger</keyword>
<dbReference type="EC" id="2.7.7.7" evidence="20"/>
<comment type="catalytic activity">
    <reaction evidence="19 20">
        <text>DNA(n) + a 2'-deoxyribonucleoside 5'-triphosphate = DNA(n+1) + diphosphate</text>
        <dbReference type="Rhea" id="RHEA:22508"/>
        <dbReference type="Rhea" id="RHEA-COMP:17339"/>
        <dbReference type="Rhea" id="RHEA-COMP:17340"/>
        <dbReference type="ChEBI" id="CHEBI:33019"/>
        <dbReference type="ChEBI" id="CHEBI:61560"/>
        <dbReference type="ChEBI" id="CHEBI:173112"/>
        <dbReference type="EC" id="2.7.7.7"/>
    </reaction>
</comment>
<feature type="domain" description="C4-type zinc-finger of DNA polymerase delta" evidence="23">
    <location>
        <begin position="978"/>
        <end position="1065"/>
    </location>
</feature>
<dbReference type="Gene3D" id="3.90.1600.10">
    <property type="entry name" value="Palm domain of DNA polymerase"/>
    <property type="match status" value="1"/>
</dbReference>
<evidence type="ECO:0000256" key="3">
    <source>
        <dbReference type="ARBA" id="ARBA00005755"/>
    </source>
</evidence>
<dbReference type="GO" id="GO:0043625">
    <property type="term" value="C:delta DNA polymerase complex"/>
    <property type="evidence" value="ECO:0007669"/>
    <property type="project" value="UniProtKB-ARBA"/>
</dbReference>
<dbReference type="PANTHER" id="PTHR10322:SF23">
    <property type="entry name" value="DNA POLYMERASE DELTA CATALYTIC SUBUNIT"/>
    <property type="match status" value="1"/>
</dbReference>
<feature type="domain" description="DNA-directed DNA polymerase family B exonuclease" evidence="22">
    <location>
        <begin position="192"/>
        <end position="434"/>
    </location>
</feature>
<dbReference type="SUPFAM" id="SSF56672">
    <property type="entry name" value="DNA/RNA polymerases"/>
    <property type="match status" value="1"/>
</dbReference>
<dbReference type="InterPro" id="IPR050240">
    <property type="entry name" value="DNA_pol_type-B"/>
</dbReference>
<keyword evidence="12 20" id="KW-0862">Zinc</keyword>
<evidence type="ECO:0000256" key="4">
    <source>
        <dbReference type="ARBA" id="ARBA00022485"/>
    </source>
</evidence>
<organism evidence="25">
    <name type="scientific">Theileria annulata</name>
    <dbReference type="NCBI Taxonomy" id="5874"/>
    <lineage>
        <taxon>Eukaryota</taxon>
        <taxon>Sar</taxon>
        <taxon>Alveolata</taxon>
        <taxon>Apicomplexa</taxon>
        <taxon>Aconoidasida</taxon>
        <taxon>Piroplasmida</taxon>
        <taxon>Theileriidae</taxon>
        <taxon>Theileria</taxon>
    </lineage>
</organism>
<accession>A0A3B0MHL2</accession>
<dbReference type="GO" id="GO:0045004">
    <property type="term" value="P:DNA replication proofreading"/>
    <property type="evidence" value="ECO:0007669"/>
    <property type="project" value="TreeGrafter"/>
</dbReference>
<dbReference type="SUPFAM" id="SSF53098">
    <property type="entry name" value="Ribonuclease H-like"/>
    <property type="match status" value="1"/>
</dbReference>
<protein>
    <recommendedName>
        <fullName evidence="20">DNA polymerase</fullName>
        <ecNumber evidence="20">2.7.7.7</ecNumber>
    </recommendedName>
</protein>
<comment type="similarity">
    <text evidence="3 20">Belongs to the DNA polymerase type-B family.</text>
</comment>
<evidence type="ECO:0000256" key="12">
    <source>
        <dbReference type="ARBA" id="ARBA00022833"/>
    </source>
</evidence>
<evidence type="ECO:0000259" key="23">
    <source>
        <dbReference type="Pfam" id="PF14260"/>
    </source>
</evidence>
<evidence type="ECO:0000256" key="13">
    <source>
        <dbReference type="ARBA" id="ARBA00022839"/>
    </source>
</evidence>
<evidence type="ECO:0000256" key="16">
    <source>
        <dbReference type="ARBA" id="ARBA00023014"/>
    </source>
</evidence>
<keyword evidence="15 20" id="KW-0408">Iron</keyword>
<evidence type="ECO:0000256" key="19">
    <source>
        <dbReference type="ARBA" id="ARBA00049244"/>
    </source>
</evidence>
<evidence type="ECO:0000313" key="25">
    <source>
        <dbReference type="EMBL" id="SVP89041.1"/>
    </source>
</evidence>
<evidence type="ECO:0000256" key="2">
    <source>
        <dbReference type="ARBA" id="ARBA00004123"/>
    </source>
</evidence>
<evidence type="ECO:0000259" key="21">
    <source>
        <dbReference type="Pfam" id="PF00136"/>
    </source>
</evidence>
<dbReference type="InterPro" id="IPR006133">
    <property type="entry name" value="DNA-dir_DNA_pol_B_exonuc"/>
</dbReference>
<dbReference type="FunFam" id="3.30.420.10:FF:000004">
    <property type="entry name" value="DNA polymerase"/>
    <property type="match status" value="1"/>
</dbReference>
<dbReference type="InterPro" id="IPR006172">
    <property type="entry name" value="DNA-dir_DNA_pol_B"/>
</dbReference>
<keyword evidence="17 20" id="KW-0238">DNA-binding</keyword>
<dbReference type="Pfam" id="PF14260">
    <property type="entry name" value="zf-C4pol"/>
    <property type="match status" value="1"/>
</dbReference>
<evidence type="ECO:0000256" key="5">
    <source>
        <dbReference type="ARBA" id="ARBA00022679"/>
    </source>
</evidence>
<evidence type="ECO:0000259" key="24">
    <source>
        <dbReference type="Pfam" id="PF24055"/>
    </source>
</evidence>
<dbReference type="InterPro" id="IPR023211">
    <property type="entry name" value="DNA_pol_palm_dom_sf"/>
</dbReference>
<keyword evidence="4 20" id="KW-0004">4Fe-4S</keyword>
<dbReference type="PROSITE" id="PS00116">
    <property type="entry name" value="DNA_POLYMERASE_B"/>
    <property type="match status" value="1"/>
</dbReference>
<dbReference type="InterPro" id="IPR042087">
    <property type="entry name" value="DNA_pol_B_thumb"/>
</dbReference>
<name>A0A3B0MHL2_THEAN</name>
<evidence type="ECO:0000259" key="22">
    <source>
        <dbReference type="Pfam" id="PF03104"/>
    </source>
</evidence>
<dbReference type="InterPro" id="IPR025687">
    <property type="entry name" value="Znf-C4pol"/>
</dbReference>
<keyword evidence="18 20" id="KW-0539">Nucleus</keyword>
<evidence type="ECO:0000313" key="26">
    <source>
        <dbReference type="EMBL" id="SVP90183.1"/>
    </source>
</evidence>
<dbReference type="InterPro" id="IPR036397">
    <property type="entry name" value="RNaseH_sf"/>
</dbReference>
<keyword evidence="14 20" id="KW-0239">DNA-directed DNA polymerase</keyword>
<dbReference type="GO" id="GO:0051539">
    <property type="term" value="F:4 iron, 4 sulfur cluster binding"/>
    <property type="evidence" value="ECO:0007669"/>
    <property type="project" value="UniProtKB-KW"/>
</dbReference>
<dbReference type="GO" id="GO:0000166">
    <property type="term" value="F:nucleotide binding"/>
    <property type="evidence" value="ECO:0007669"/>
    <property type="project" value="InterPro"/>
</dbReference>
<keyword evidence="6 20" id="KW-0548">Nucleotidyltransferase</keyword>
<keyword evidence="5 20" id="KW-0808">Transferase</keyword>
<dbReference type="GO" id="GO:0003887">
    <property type="term" value="F:DNA-directed DNA polymerase activity"/>
    <property type="evidence" value="ECO:0007669"/>
    <property type="project" value="UniProtKB-KW"/>
</dbReference>
<feature type="domain" description="DNA-directed DNA polymerase family B multifunctional" evidence="21">
    <location>
        <begin position="499"/>
        <end position="941"/>
    </location>
</feature>
<dbReference type="GO" id="GO:0006297">
    <property type="term" value="P:nucleotide-excision repair, DNA gap filling"/>
    <property type="evidence" value="ECO:0007669"/>
    <property type="project" value="TreeGrafter"/>
</dbReference>
<dbReference type="SMART" id="SM00486">
    <property type="entry name" value="POLBc"/>
    <property type="match status" value="1"/>
</dbReference>
<dbReference type="Pfam" id="PF00136">
    <property type="entry name" value="DNA_pol_B"/>
    <property type="match status" value="1"/>
</dbReference>
<sequence length="1088" mass="125145">MSSNDLNWHNTMYSNFYGTQNDYGKIFSKLRRPTVDFVFFLTDADYTFKVVKCTSDGTLSETGDHHTEVPVVRLYGVTKEQQSVLVCVDDFQPYFYIEKPPELLEENFEDLKQLFNKHLSEQNQFKKSLRHVLDIQKTRLTSLMMYDENGEKDFLRIVVSSPRMVSNLRSYIESGVELEVDGDSFTIPLYRQTYEANLPYVLRFLLDNNVICGSWLMIPQNCYTLNNPKNFMQLVSTCNIEVNCGYSDIITLPLENEYETIGPIKILSFDIECIKLNGTGFPNASNDPVIQISSVIHTHGNDVNNTKNFVFTLKECDSLANCTILSFDNEEQLLLAWNDFVIFVDPDFLTGYNIILFDLPYLLTRSSVLNIEARFKKLTRIKSVNCNFKDSISNNNILGLYENKEINIEGRILFDVYDLVRRDYKLKSYSLNYVSFEFLKQQKEDVHYSTILKLFNGNNNDRRRIASYCLKDSILPLLLINKLLLLYNYIEMSRVTTTPIKLLITRGQQIRVTMQIYKQCKKMNYVIPVITGGGKNSSNENSYEGATVLEPLKGYHKNPISVLDFQSLYPSIMIAHNICYSTLLNYNNINNYRPEDVVRVPGYNDICFISVNKRKGILPIIVENLINERKKAKKMMNECKDEMLKKVYDGRQLALKITTNSVYGYTGATSGGFLPCIDVATAITSFGRNMIVNTKNLIEEHFTVKNGFKFDSKVIYGDTDSVMINFGTEDIQEAIDLGKNAADLITSKSVKPITLLFEKVYKPLLLLSKKRYAGLYYVNSEKYEKIDCKGIEVIVLLIIVFQSVRRDFCLLIQQMLEQILYLLLVKLDLDGAIEFVKKKVSELLKNEIDVSLLVITKSLGKVDYEQRLPHVELAKKLRKRDPGKAPGVGDRISYIIVKGTKGEPLFDRAEEPLYVTENNLPIDTSYYLDSLKNVLLRIFEVVMTNPNSLFNGEHTRVININSSTKGLMNKFLTKIRRCLSCNIVLSNSTESTEMFCSNCNTSKKQQILLDKLTACRIKEDLYHKLWTHCQRFAAIIYYNSLIRCQGNLHNAVMCDNRDCPIFYRRVKVSKDLTQLQSTLSTLQLQYTN</sequence>
<keyword evidence="8" id="KW-0540">Nuclease</keyword>
<evidence type="ECO:0000256" key="14">
    <source>
        <dbReference type="ARBA" id="ARBA00022932"/>
    </source>
</evidence>
<dbReference type="VEuPathDB" id="PiroplasmaDB:TA06290"/>
<dbReference type="GO" id="GO:0003677">
    <property type="term" value="F:DNA binding"/>
    <property type="evidence" value="ECO:0007669"/>
    <property type="project" value="UniProtKB-KW"/>
</dbReference>
<evidence type="ECO:0000256" key="18">
    <source>
        <dbReference type="ARBA" id="ARBA00023242"/>
    </source>
</evidence>
<gene>
    <name evidence="25" type="ORF">TAT_000089400</name>
    <name evidence="26" type="ORF">TAV_000088800</name>
</gene>
<dbReference type="Gene3D" id="1.10.287.690">
    <property type="entry name" value="Helix hairpin bin"/>
    <property type="match status" value="1"/>
</dbReference>
<dbReference type="PRINTS" id="PR00106">
    <property type="entry name" value="DNAPOLB"/>
</dbReference>
<evidence type="ECO:0000256" key="9">
    <source>
        <dbReference type="ARBA" id="ARBA00022723"/>
    </source>
</evidence>
<evidence type="ECO:0000256" key="8">
    <source>
        <dbReference type="ARBA" id="ARBA00022722"/>
    </source>
</evidence>
<evidence type="ECO:0000256" key="7">
    <source>
        <dbReference type="ARBA" id="ARBA00022705"/>
    </source>
</evidence>
<dbReference type="Pfam" id="PF03104">
    <property type="entry name" value="DNA_pol_B_exo1"/>
    <property type="match status" value="1"/>
</dbReference>
<dbReference type="InterPro" id="IPR006134">
    <property type="entry name" value="DNA-dir_DNA_pol_B_multi_dom"/>
</dbReference>
<evidence type="ECO:0000256" key="10">
    <source>
        <dbReference type="ARBA" id="ARBA00022771"/>
    </source>
</evidence>
<dbReference type="GO" id="GO:0006287">
    <property type="term" value="P:base-excision repair, gap-filling"/>
    <property type="evidence" value="ECO:0007669"/>
    <property type="project" value="TreeGrafter"/>
</dbReference>
<reference evidence="25" key="1">
    <citation type="submission" date="2018-07" db="EMBL/GenBank/DDBJ databases">
        <authorList>
            <person name="Quirk P.G."/>
            <person name="Krulwich T.A."/>
        </authorList>
    </citation>
    <scope>NUCLEOTIDE SEQUENCE</scope>
    <source>
        <strain evidence="25">Anand</strain>
    </source>
</reference>
<dbReference type="InterPro" id="IPR017964">
    <property type="entry name" value="DNA-dir_DNA_pol_B_CS"/>
</dbReference>
<evidence type="ECO:0000256" key="1">
    <source>
        <dbReference type="ARBA" id="ARBA00001966"/>
    </source>
</evidence>
<keyword evidence="13" id="KW-0269">Exonuclease</keyword>
<dbReference type="InterPro" id="IPR056435">
    <property type="entry name" value="DPOD/Z_N"/>
</dbReference>
<evidence type="ECO:0000256" key="11">
    <source>
        <dbReference type="ARBA" id="ARBA00022801"/>
    </source>
</evidence>
<dbReference type="EMBL" id="UIVT01000001">
    <property type="protein sequence ID" value="SVP89041.1"/>
    <property type="molecule type" value="Genomic_DNA"/>
</dbReference>
<dbReference type="InterPro" id="IPR043502">
    <property type="entry name" value="DNA/RNA_pol_sf"/>
</dbReference>
<dbReference type="AlphaFoldDB" id="A0A3B0MHL2"/>
<dbReference type="InterPro" id="IPR012337">
    <property type="entry name" value="RNaseH-like_sf"/>
</dbReference>
<evidence type="ECO:0000256" key="15">
    <source>
        <dbReference type="ARBA" id="ARBA00023004"/>
    </source>
</evidence>
<dbReference type="NCBIfam" id="TIGR00592">
    <property type="entry name" value="pol2"/>
    <property type="match status" value="1"/>
</dbReference>